<dbReference type="InterPro" id="IPR011343">
    <property type="entry name" value="DeoC"/>
</dbReference>
<protein>
    <recommendedName>
        <fullName evidence="7">Deoxyribose-phosphate aldolase</fullName>
        <shortName evidence="7">DERA</shortName>
        <ecNumber evidence="7">4.1.2.4</ecNumber>
    </recommendedName>
    <alternativeName>
        <fullName evidence="7">2-deoxy-D-ribose 5-phosphate aldolase</fullName>
    </alternativeName>
    <alternativeName>
        <fullName evidence="7">Phosphodeoxyriboaldolase</fullName>
        <shortName evidence="7">Deoxyriboaldolase</shortName>
    </alternativeName>
</protein>
<dbReference type="NCBIfam" id="TIGR00126">
    <property type="entry name" value="deoC"/>
    <property type="match status" value="1"/>
</dbReference>
<evidence type="ECO:0000256" key="7">
    <source>
        <dbReference type="HAMAP-Rule" id="MF_00114"/>
    </source>
</evidence>
<evidence type="ECO:0000256" key="1">
    <source>
        <dbReference type="ARBA" id="ARBA00010936"/>
    </source>
</evidence>
<evidence type="ECO:0000313" key="9">
    <source>
        <dbReference type="Proteomes" id="UP000006437"/>
    </source>
</evidence>
<dbReference type="GO" id="GO:0004139">
    <property type="term" value="F:deoxyribose-phosphate aldolase activity"/>
    <property type="evidence" value="ECO:0007669"/>
    <property type="project" value="UniProtKB-UniRule"/>
</dbReference>
<evidence type="ECO:0000256" key="6">
    <source>
        <dbReference type="ARBA" id="ARBA00056337"/>
    </source>
</evidence>
<dbReference type="Gene3D" id="3.20.20.70">
    <property type="entry name" value="Aldolase class I"/>
    <property type="match status" value="1"/>
</dbReference>
<dbReference type="InterPro" id="IPR013785">
    <property type="entry name" value="Aldolase_TIM"/>
</dbReference>
<gene>
    <name evidence="7" type="primary">deoC</name>
    <name evidence="8" type="ORF">HMPREF9629_00229</name>
</gene>
<organism evidence="8 9">
    <name type="scientific">Peptoanaerobacter stomatis</name>
    <dbReference type="NCBI Taxonomy" id="796937"/>
    <lineage>
        <taxon>Bacteria</taxon>
        <taxon>Bacillati</taxon>
        <taxon>Bacillota</taxon>
        <taxon>Clostridia</taxon>
        <taxon>Peptostreptococcales</taxon>
        <taxon>Filifactoraceae</taxon>
        <taxon>Peptoanaerobacter</taxon>
    </lineage>
</organism>
<dbReference type="SUPFAM" id="SSF51569">
    <property type="entry name" value="Aldolase"/>
    <property type="match status" value="1"/>
</dbReference>
<evidence type="ECO:0000256" key="3">
    <source>
        <dbReference type="ARBA" id="ARBA00023239"/>
    </source>
</evidence>
<comment type="similarity">
    <text evidence="1 7">Belongs to the DeoC/FbaB aldolase family. DeoC type 1 subfamily.</text>
</comment>
<dbReference type="GO" id="GO:0006018">
    <property type="term" value="P:2-deoxyribose 1-phosphate catabolic process"/>
    <property type="evidence" value="ECO:0007669"/>
    <property type="project" value="UniProtKB-UniRule"/>
</dbReference>
<name>G9WXZ0_9FIRM</name>
<dbReference type="GO" id="GO:0016052">
    <property type="term" value="P:carbohydrate catabolic process"/>
    <property type="evidence" value="ECO:0007669"/>
    <property type="project" value="TreeGrafter"/>
</dbReference>
<dbReference type="AlphaFoldDB" id="G9WXZ0"/>
<feature type="active site" description="Schiff-base intermediate with acetaldehyde" evidence="7">
    <location>
        <position position="153"/>
    </location>
</feature>
<feature type="active site" description="Proton donor/acceptor" evidence="7">
    <location>
        <position position="91"/>
    </location>
</feature>
<dbReference type="Pfam" id="PF01791">
    <property type="entry name" value="DeoC"/>
    <property type="match status" value="1"/>
</dbReference>
<feature type="active site" description="Proton donor/acceptor" evidence="7">
    <location>
        <position position="182"/>
    </location>
</feature>
<sequence length="214" mass="23591">MKNEEIFPKIDHTVLKAFTTWSDIAKLCDEAIKYGMASVCVPPCYIKKIKDTYGDKINVCTVIGFPLGYNTTDVKVFETKKAIEDGVGEVDMVINICEVKNNNFSYIENEIKQIRLAAKDVILKVIVETCYLTDEEKEKLCKIVSDAKADYIKTSTGFGTGGASLQDIALFKKHISNDVKMKASGGIKTKADMENYIDAGCSRIGTSSAISLID</sequence>
<keyword evidence="2 7" id="KW-0963">Cytoplasm</keyword>
<dbReference type="GO" id="GO:0005737">
    <property type="term" value="C:cytoplasm"/>
    <property type="evidence" value="ECO:0007669"/>
    <property type="project" value="UniProtKB-SubCell"/>
</dbReference>
<dbReference type="CDD" id="cd00959">
    <property type="entry name" value="DeoC"/>
    <property type="match status" value="1"/>
</dbReference>
<dbReference type="EMBL" id="AFZE01000001">
    <property type="protein sequence ID" value="EHL16987.1"/>
    <property type="molecule type" value="Genomic_DNA"/>
</dbReference>
<dbReference type="HAMAP" id="MF_00114">
    <property type="entry name" value="DeoC_type1"/>
    <property type="match status" value="1"/>
</dbReference>
<dbReference type="Proteomes" id="UP000006437">
    <property type="component" value="Unassembled WGS sequence"/>
</dbReference>
<proteinExistence type="inferred from homology"/>
<dbReference type="PATRIC" id="fig|796937.3.peg.234"/>
<keyword evidence="4 7" id="KW-0704">Schiff base</keyword>
<dbReference type="GO" id="GO:0009264">
    <property type="term" value="P:deoxyribonucleotide catabolic process"/>
    <property type="evidence" value="ECO:0007669"/>
    <property type="project" value="UniProtKB-UniRule"/>
</dbReference>
<dbReference type="PANTHER" id="PTHR10889:SF1">
    <property type="entry name" value="DEOXYRIBOSE-PHOSPHATE ALDOLASE"/>
    <property type="match status" value="1"/>
</dbReference>
<evidence type="ECO:0000256" key="2">
    <source>
        <dbReference type="ARBA" id="ARBA00022490"/>
    </source>
</evidence>
<dbReference type="RefSeq" id="WP_009524466.1">
    <property type="nucleotide sequence ID" value="NZ_JH414546.1"/>
</dbReference>
<reference evidence="8 9" key="1">
    <citation type="submission" date="2011-08" db="EMBL/GenBank/DDBJ databases">
        <title>The Genome Sequence of Eubacteriaceae bacterium ACC19a.</title>
        <authorList>
            <consortium name="The Broad Institute Genome Sequencing Platform"/>
            <person name="Earl A."/>
            <person name="Ward D."/>
            <person name="Feldgarden M."/>
            <person name="Gevers D."/>
            <person name="Sizova M."/>
            <person name="Hazen A."/>
            <person name="Epstein S."/>
            <person name="Young S.K."/>
            <person name="Zeng Q."/>
            <person name="Gargeya S."/>
            <person name="Fitzgerald M."/>
            <person name="Haas B."/>
            <person name="Abouelleil A."/>
            <person name="Alvarado L."/>
            <person name="Arachchi H.M."/>
            <person name="Berlin A."/>
            <person name="Brown A."/>
            <person name="Chapman S.B."/>
            <person name="Chen Z."/>
            <person name="Dunbar C."/>
            <person name="Freedman E."/>
            <person name="Gearin G."/>
            <person name="Gellesch M."/>
            <person name="Goldberg J."/>
            <person name="Griggs A."/>
            <person name="Gujja S."/>
            <person name="Heiman D."/>
            <person name="Howarth C."/>
            <person name="Larson L."/>
            <person name="Lui A."/>
            <person name="MacDonald P.J.P."/>
            <person name="Montmayeur A."/>
            <person name="Murphy C."/>
            <person name="Neiman D."/>
            <person name="Pearson M."/>
            <person name="Priest M."/>
            <person name="Roberts A."/>
            <person name="Saif S."/>
            <person name="Shea T."/>
            <person name="Shenoy N."/>
            <person name="Sisk P."/>
            <person name="Stolte C."/>
            <person name="Sykes S."/>
            <person name="Wortman J."/>
            <person name="Nusbaum C."/>
            <person name="Birren B."/>
        </authorList>
    </citation>
    <scope>NUCLEOTIDE SEQUENCE [LARGE SCALE GENOMIC DNA]</scope>
    <source>
        <strain evidence="8 9">ACC19a</strain>
    </source>
</reference>
<dbReference type="InterPro" id="IPR002915">
    <property type="entry name" value="DeoC/FbaB/LacD_aldolase"/>
</dbReference>
<dbReference type="PANTHER" id="PTHR10889">
    <property type="entry name" value="DEOXYRIBOSE-PHOSPHATE ALDOLASE"/>
    <property type="match status" value="1"/>
</dbReference>
<comment type="function">
    <text evidence="6 7">Catalyzes a reversible aldol reaction between acetaldehyde and D-glyceraldehyde 3-phosphate to generate 2-deoxy-D-ribose 5-phosphate.</text>
</comment>
<evidence type="ECO:0000256" key="4">
    <source>
        <dbReference type="ARBA" id="ARBA00023270"/>
    </source>
</evidence>
<dbReference type="UniPathway" id="UPA00002">
    <property type="reaction ID" value="UER00468"/>
</dbReference>
<evidence type="ECO:0000313" key="8">
    <source>
        <dbReference type="EMBL" id="EHL16987.1"/>
    </source>
</evidence>
<dbReference type="HOGENOM" id="CLU_053595_0_1_9"/>
<dbReference type="PIRSF" id="PIRSF001357">
    <property type="entry name" value="DeoC"/>
    <property type="match status" value="1"/>
</dbReference>
<accession>G9WXZ0</accession>
<keyword evidence="3 7" id="KW-0456">Lyase</keyword>
<evidence type="ECO:0000256" key="5">
    <source>
        <dbReference type="ARBA" id="ARBA00048791"/>
    </source>
</evidence>
<comment type="catalytic activity">
    <reaction evidence="5 7">
        <text>2-deoxy-D-ribose 5-phosphate = D-glyceraldehyde 3-phosphate + acetaldehyde</text>
        <dbReference type="Rhea" id="RHEA:12821"/>
        <dbReference type="ChEBI" id="CHEBI:15343"/>
        <dbReference type="ChEBI" id="CHEBI:59776"/>
        <dbReference type="ChEBI" id="CHEBI:62877"/>
        <dbReference type="EC" id="4.1.2.4"/>
    </reaction>
</comment>
<dbReference type="SMART" id="SM01133">
    <property type="entry name" value="DeoC"/>
    <property type="match status" value="1"/>
</dbReference>
<comment type="caution">
    <text evidence="8">The sequence shown here is derived from an EMBL/GenBank/DDBJ whole genome shotgun (WGS) entry which is preliminary data.</text>
</comment>
<comment type="subcellular location">
    <subcellularLocation>
        <location evidence="7">Cytoplasm</location>
    </subcellularLocation>
</comment>
<dbReference type="FunFam" id="3.20.20.70:FF:000044">
    <property type="entry name" value="Deoxyribose-phosphate aldolase"/>
    <property type="match status" value="1"/>
</dbReference>
<dbReference type="InterPro" id="IPR028581">
    <property type="entry name" value="DeoC_typeI"/>
</dbReference>
<comment type="pathway">
    <text evidence="7">Carbohydrate degradation; 2-deoxy-D-ribose 1-phosphate degradation; D-glyceraldehyde 3-phosphate and acetaldehyde from 2-deoxy-alpha-D-ribose 1-phosphate: step 2/2.</text>
</comment>
<dbReference type="EC" id="4.1.2.4" evidence="7"/>